<keyword evidence="6" id="KW-1185">Reference proteome</keyword>
<dbReference type="Pfam" id="PF08238">
    <property type="entry name" value="Sel1"/>
    <property type="match status" value="3"/>
</dbReference>
<keyword evidence="3" id="KW-1015">Disulfide bond</keyword>
<dbReference type="InterPro" id="IPR011990">
    <property type="entry name" value="TPR-like_helical_dom_sf"/>
</dbReference>
<dbReference type="EC" id="3.5.2.6" evidence="2"/>
<comment type="catalytic activity">
    <reaction evidence="1">
        <text>a beta-lactam + H2O = a substituted beta-amino acid</text>
        <dbReference type="Rhea" id="RHEA:20401"/>
        <dbReference type="ChEBI" id="CHEBI:15377"/>
        <dbReference type="ChEBI" id="CHEBI:35627"/>
        <dbReference type="ChEBI" id="CHEBI:140347"/>
        <dbReference type="EC" id="3.5.2.6"/>
    </reaction>
</comment>
<keyword evidence="4" id="KW-0046">Antibiotic resistance</keyword>
<evidence type="ECO:0000256" key="2">
    <source>
        <dbReference type="ARBA" id="ARBA00012865"/>
    </source>
</evidence>
<dbReference type="GO" id="GO:0008800">
    <property type="term" value="F:beta-lactamase activity"/>
    <property type="evidence" value="ECO:0007669"/>
    <property type="project" value="UniProtKB-EC"/>
</dbReference>
<name>A0A6M8EMZ1_9BACT</name>
<reference evidence="5 6" key="1">
    <citation type="submission" date="2019-08" db="EMBL/GenBank/DDBJ databases">
        <title>Complete genome sequence of Arcobacter acticola.</title>
        <authorList>
            <person name="Miller W."/>
        </authorList>
    </citation>
    <scope>NUCLEOTIDE SEQUENCE [LARGE SCALE GENOMIC DNA]</scope>
    <source>
        <strain evidence="5 6">KCTC 52212</strain>
    </source>
</reference>
<dbReference type="EMBL" id="CP042652">
    <property type="protein sequence ID" value="QKE29928.1"/>
    <property type="molecule type" value="Genomic_DNA"/>
</dbReference>
<dbReference type="SUPFAM" id="SSF81901">
    <property type="entry name" value="HCP-like"/>
    <property type="match status" value="1"/>
</dbReference>
<evidence type="ECO:0000313" key="6">
    <source>
        <dbReference type="Proteomes" id="UP000503483"/>
    </source>
</evidence>
<evidence type="ECO:0000313" key="5">
    <source>
        <dbReference type="EMBL" id="QKE29928.1"/>
    </source>
</evidence>
<dbReference type="Proteomes" id="UP000503483">
    <property type="component" value="Chromosome"/>
</dbReference>
<dbReference type="KEGG" id="paco:AACT_2865"/>
<gene>
    <name evidence="5" type="ORF">AACT_2865</name>
</gene>
<dbReference type="RefSeq" id="WP_172128114.1">
    <property type="nucleotide sequence ID" value="NZ_CP042652.1"/>
</dbReference>
<evidence type="ECO:0000256" key="4">
    <source>
        <dbReference type="ARBA" id="ARBA00023251"/>
    </source>
</evidence>
<dbReference type="GO" id="GO:0046677">
    <property type="term" value="P:response to antibiotic"/>
    <property type="evidence" value="ECO:0007669"/>
    <property type="project" value="UniProtKB-KW"/>
</dbReference>
<evidence type="ECO:0000256" key="1">
    <source>
        <dbReference type="ARBA" id="ARBA00001526"/>
    </source>
</evidence>
<dbReference type="InterPro" id="IPR006597">
    <property type="entry name" value="Sel1-like"/>
</dbReference>
<dbReference type="AlphaFoldDB" id="A0A6M8EMZ1"/>
<proteinExistence type="predicted"/>
<accession>A0A6M8EMZ1</accession>
<dbReference type="Gene3D" id="1.25.40.10">
    <property type="entry name" value="Tetratricopeptide repeat domain"/>
    <property type="match status" value="1"/>
</dbReference>
<protein>
    <recommendedName>
        <fullName evidence="2">beta-lactamase</fullName>
        <ecNumber evidence="2">3.5.2.6</ecNumber>
    </recommendedName>
</protein>
<sequence length="205" mass="23456">MFKLVTSSFTAITLSIFLLNGCVDHSEALKVLPNELAIADQCKNTNAKYEMDCYDLISYKNSFAQLRLGLNAQLSGNYNEALQRYLYAKEKGNFYVNSLLAELYNNGFGVEKNEETVIKLLEEVKDVDPIAAYKLSYNYLAKQDYKKAVKLLTYAAENNVKPAQSELSKIYSNSEIIDTDLEKSIYWNDLYQDKSDSFMKRIYGK</sequence>
<organism evidence="5 6">
    <name type="scientific">Arcobacter acticola</name>
    <dbReference type="NCBI Taxonomy" id="1849015"/>
    <lineage>
        <taxon>Bacteria</taxon>
        <taxon>Pseudomonadati</taxon>
        <taxon>Campylobacterota</taxon>
        <taxon>Epsilonproteobacteria</taxon>
        <taxon>Campylobacterales</taxon>
        <taxon>Arcobacteraceae</taxon>
        <taxon>Arcobacter</taxon>
    </lineage>
</organism>
<evidence type="ECO:0000256" key="3">
    <source>
        <dbReference type="ARBA" id="ARBA00023157"/>
    </source>
</evidence>